<dbReference type="Pfam" id="PF04945">
    <property type="entry name" value="YHS"/>
    <property type="match status" value="1"/>
</dbReference>
<dbReference type="Proteomes" id="UP000179270">
    <property type="component" value="Unassembled WGS sequence"/>
</dbReference>
<sequence length="60" mass="6977">MKNNSNDSEKIVKDPVCGMTKPKNQMKTQLPYKGIVYYFCSDGDKDMFVAHPDHWIIKIK</sequence>
<dbReference type="Gene3D" id="1.10.620.20">
    <property type="entry name" value="Ribonucleotide Reductase, subunit A"/>
    <property type="match status" value="1"/>
</dbReference>
<dbReference type="InterPro" id="IPR009078">
    <property type="entry name" value="Ferritin-like_SF"/>
</dbReference>
<evidence type="ECO:0000313" key="2">
    <source>
        <dbReference type="EMBL" id="OGK39043.1"/>
    </source>
</evidence>
<feature type="domain" description="YHS" evidence="1">
    <location>
        <begin position="12"/>
        <end position="54"/>
    </location>
</feature>
<dbReference type="EMBL" id="MGAF01000059">
    <property type="protein sequence ID" value="OGK39043.1"/>
    <property type="molecule type" value="Genomic_DNA"/>
</dbReference>
<evidence type="ECO:0000313" key="3">
    <source>
        <dbReference type="Proteomes" id="UP000179270"/>
    </source>
</evidence>
<protein>
    <recommendedName>
        <fullName evidence="1">YHS domain-containing protein</fullName>
    </recommendedName>
</protein>
<gene>
    <name evidence="2" type="ORF">A3A74_08205</name>
</gene>
<dbReference type="InterPro" id="IPR007029">
    <property type="entry name" value="YHS_dom"/>
</dbReference>
<organism evidence="2 3">
    <name type="scientific">Candidatus Roizmanbacteria bacterium RIFCSPLOWO2_01_FULL_35_13</name>
    <dbReference type="NCBI Taxonomy" id="1802055"/>
    <lineage>
        <taxon>Bacteria</taxon>
        <taxon>Candidatus Roizmaniibacteriota</taxon>
    </lineage>
</organism>
<dbReference type="GO" id="GO:0016491">
    <property type="term" value="F:oxidoreductase activity"/>
    <property type="evidence" value="ECO:0007669"/>
    <property type="project" value="InterPro"/>
</dbReference>
<evidence type="ECO:0000259" key="1">
    <source>
        <dbReference type="Pfam" id="PF04945"/>
    </source>
</evidence>
<proteinExistence type="predicted"/>
<dbReference type="InterPro" id="IPR012348">
    <property type="entry name" value="RNR-like"/>
</dbReference>
<dbReference type="STRING" id="1802055.A3A74_08205"/>
<dbReference type="AlphaFoldDB" id="A0A1F7I6S6"/>
<comment type="caution">
    <text evidence="2">The sequence shown here is derived from an EMBL/GenBank/DDBJ whole genome shotgun (WGS) entry which is preliminary data.</text>
</comment>
<dbReference type="SUPFAM" id="SSF47240">
    <property type="entry name" value="Ferritin-like"/>
    <property type="match status" value="1"/>
</dbReference>
<reference evidence="2 3" key="1">
    <citation type="journal article" date="2016" name="Nat. Commun.">
        <title>Thousands of microbial genomes shed light on interconnected biogeochemical processes in an aquifer system.</title>
        <authorList>
            <person name="Anantharaman K."/>
            <person name="Brown C.T."/>
            <person name="Hug L.A."/>
            <person name="Sharon I."/>
            <person name="Castelle C.J."/>
            <person name="Probst A.J."/>
            <person name="Thomas B.C."/>
            <person name="Singh A."/>
            <person name="Wilkins M.J."/>
            <person name="Karaoz U."/>
            <person name="Brodie E.L."/>
            <person name="Williams K.H."/>
            <person name="Hubbard S.S."/>
            <person name="Banfield J.F."/>
        </authorList>
    </citation>
    <scope>NUCLEOTIDE SEQUENCE [LARGE SCALE GENOMIC DNA]</scope>
</reference>
<accession>A0A1F7I6S6</accession>
<name>A0A1F7I6S6_9BACT</name>